<evidence type="ECO:0000256" key="6">
    <source>
        <dbReference type="ARBA" id="ARBA00022777"/>
    </source>
</evidence>
<dbReference type="Proteomes" id="UP000317893">
    <property type="component" value="Unassembled WGS sequence"/>
</dbReference>
<keyword evidence="7 10" id="KW-0067">ATP-binding</keyword>
<comment type="caution">
    <text evidence="12">The sequence shown here is derived from an EMBL/GenBank/DDBJ whole genome shotgun (WGS) entry which is preliminary data.</text>
</comment>
<evidence type="ECO:0000256" key="2">
    <source>
        <dbReference type="ARBA" id="ARBA00012118"/>
    </source>
</evidence>
<evidence type="ECO:0000256" key="10">
    <source>
        <dbReference type="RuleBase" id="RU000544"/>
    </source>
</evidence>
<keyword evidence="4 10" id="KW-0808">Transferase</keyword>
<evidence type="ECO:0000256" key="4">
    <source>
        <dbReference type="ARBA" id="ARBA00022679"/>
    </source>
</evidence>
<dbReference type="InterPro" id="IPR027417">
    <property type="entry name" value="P-loop_NTPase"/>
</dbReference>
<dbReference type="RefSeq" id="WP_141849799.1">
    <property type="nucleotide sequence ID" value="NZ_BAAAPR010000012.1"/>
</dbReference>
<evidence type="ECO:0000256" key="5">
    <source>
        <dbReference type="ARBA" id="ARBA00022741"/>
    </source>
</evidence>
<dbReference type="Pfam" id="PF00265">
    <property type="entry name" value="TK"/>
    <property type="match status" value="1"/>
</dbReference>
<evidence type="ECO:0000313" key="13">
    <source>
        <dbReference type="Proteomes" id="UP000317893"/>
    </source>
</evidence>
<comment type="similarity">
    <text evidence="1 11">Belongs to the thymidine kinase family.</text>
</comment>
<comment type="catalytic activity">
    <reaction evidence="10">
        <text>thymidine + ATP = dTMP + ADP + H(+)</text>
        <dbReference type="Rhea" id="RHEA:19129"/>
        <dbReference type="ChEBI" id="CHEBI:15378"/>
        <dbReference type="ChEBI" id="CHEBI:17748"/>
        <dbReference type="ChEBI" id="CHEBI:30616"/>
        <dbReference type="ChEBI" id="CHEBI:63528"/>
        <dbReference type="ChEBI" id="CHEBI:456216"/>
        <dbReference type="EC" id="2.7.1.21"/>
    </reaction>
</comment>
<dbReference type="GO" id="GO:0004797">
    <property type="term" value="F:thymidine kinase activity"/>
    <property type="evidence" value="ECO:0007669"/>
    <property type="project" value="UniProtKB-EC"/>
</dbReference>
<dbReference type="AlphaFoldDB" id="A0A542E5H4"/>
<keyword evidence="6 10" id="KW-0418">Kinase</keyword>
<keyword evidence="3 10" id="KW-0237">DNA synthesis</keyword>
<dbReference type="EMBL" id="VFMN01000001">
    <property type="protein sequence ID" value="TQJ10593.1"/>
    <property type="molecule type" value="Genomic_DNA"/>
</dbReference>
<evidence type="ECO:0000256" key="11">
    <source>
        <dbReference type="RuleBase" id="RU004165"/>
    </source>
</evidence>
<dbReference type="SUPFAM" id="SSF57716">
    <property type="entry name" value="Glucocorticoid receptor-like (DNA-binding domain)"/>
    <property type="match status" value="1"/>
</dbReference>
<dbReference type="InterPro" id="IPR001267">
    <property type="entry name" value="Thymidine_kinase"/>
</dbReference>
<sequence length="230" mass="25003">MAELVFFSGTMDCGKSTLALQMDHNHAARGRAGLIFTRLDRAGQSVLSSRLGLSTPAREVDDRVDFWEAVVGRASAGGRVDYLICDEAQFYTPAQVEQLARLVDEMSVDVYAFGITTDFRAELFPGSKRLIELADRVQVLQVEALCWCGQRATHNARVVGGAMVVQGEQVVVGDTHPLPALPAALGASVEYEVLCRRHYMRRMTAHAARAAAISPEVLPFDLDVCAVPPA</sequence>
<dbReference type="PANTHER" id="PTHR11441">
    <property type="entry name" value="THYMIDINE KINASE"/>
    <property type="match status" value="1"/>
</dbReference>
<evidence type="ECO:0000256" key="9">
    <source>
        <dbReference type="PIRSR" id="PIRSR035805-2"/>
    </source>
</evidence>
<dbReference type="OrthoDB" id="9781579at2"/>
<dbReference type="GO" id="GO:0005524">
    <property type="term" value="F:ATP binding"/>
    <property type="evidence" value="ECO:0007669"/>
    <property type="project" value="UniProtKB-KW"/>
</dbReference>
<dbReference type="GO" id="GO:0071897">
    <property type="term" value="P:DNA biosynthetic process"/>
    <property type="evidence" value="ECO:0007669"/>
    <property type="project" value="UniProtKB-KW"/>
</dbReference>
<dbReference type="EC" id="2.7.1.21" evidence="2 10"/>
<gene>
    <name evidence="12" type="ORF">FB458_3722</name>
</gene>
<dbReference type="GO" id="GO:0005829">
    <property type="term" value="C:cytosol"/>
    <property type="evidence" value="ECO:0007669"/>
    <property type="project" value="TreeGrafter"/>
</dbReference>
<dbReference type="Gene3D" id="3.40.50.300">
    <property type="entry name" value="P-loop containing nucleotide triphosphate hydrolases"/>
    <property type="match status" value="1"/>
</dbReference>
<evidence type="ECO:0000256" key="1">
    <source>
        <dbReference type="ARBA" id="ARBA00007587"/>
    </source>
</evidence>
<organism evidence="12 13">
    <name type="scientific">Lapillicoccus jejuensis</name>
    <dbReference type="NCBI Taxonomy" id="402171"/>
    <lineage>
        <taxon>Bacteria</taxon>
        <taxon>Bacillati</taxon>
        <taxon>Actinomycetota</taxon>
        <taxon>Actinomycetes</taxon>
        <taxon>Micrococcales</taxon>
        <taxon>Intrasporangiaceae</taxon>
        <taxon>Lapillicoccus</taxon>
    </lineage>
</organism>
<name>A0A542E5H4_9MICO</name>
<evidence type="ECO:0000256" key="7">
    <source>
        <dbReference type="ARBA" id="ARBA00022840"/>
    </source>
</evidence>
<reference evidence="12 13" key="1">
    <citation type="submission" date="2019-06" db="EMBL/GenBank/DDBJ databases">
        <title>Sequencing the genomes of 1000 actinobacteria strains.</title>
        <authorList>
            <person name="Klenk H.-P."/>
        </authorList>
    </citation>
    <scope>NUCLEOTIDE SEQUENCE [LARGE SCALE GENOMIC DNA]</scope>
    <source>
        <strain evidence="12 13">DSM 18607</strain>
    </source>
</reference>
<accession>A0A542E5H4</accession>
<dbReference type="PIRSF" id="PIRSF035805">
    <property type="entry name" value="TK_cell"/>
    <property type="match status" value="1"/>
</dbReference>
<protein>
    <recommendedName>
        <fullName evidence="2 10">Thymidine kinase</fullName>
        <ecNumber evidence="2 10">2.7.1.21</ecNumber>
    </recommendedName>
</protein>
<dbReference type="NCBIfam" id="NF003297">
    <property type="entry name" value="PRK04296.1-2"/>
    <property type="match status" value="1"/>
</dbReference>
<proteinExistence type="inferred from homology"/>
<keyword evidence="13" id="KW-1185">Reference proteome</keyword>
<evidence type="ECO:0000256" key="8">
    <source>
        <dbReference type="PIRSR" id="PIRSR035805-1"/>
    </source>
</evidence>
<keyword evidence="5 10" id="KW-0547">Nucleotide-binding</keyword>
<evidence type="ECO:0000256" key="3">
    <source>
        <dbReference type="ARBA" id="ARBA00022634"/>
    </source>
</evidence>
<dbReference type="GO" id="GO:0046104">
    <property type="term" value="P:thymidine metabolic process"/>
    <property type="evidence" value="ECO:0007669"/>
    <property type="project" value="TreeGrafter"/>
</dbReference>
<dbReference type="SUPFAM" id="SSF52540">
    <property type="entry name" value="P-loop containing nucleoside triphosphate hydrolases"/>
    <property type="match status" value="1"/>
</dbReference>
<dbReference type="PANTHER" id="PTHR11441:SF0">
    <property type="entry name" value="THYMIDINE KINASE, CYTOSOLIC"/>
    <property type="match status" value="1"/>
</dbReference>
<feature type="active site" description="Proton acceptor" evidence="8">
    <location>
        <position position="87"/>
    </location>
</feature>
<dbReference type="Gene3D" id="3.30.60.20">
    <property type="match status" value="1"/>
</dbReference>
<evidence type="ECO:0000313" key="12">
    <source>
        <dbReference type="EMBL" id="TQJ10593.1"/>
    </source>
</evidence>
<feature type="binding site" evidence="9">
    <location>
        <position position="191"/>
    </location>
    <ligand>
        <name>substrate</name>
    </ligand>
</feature>